<accession>A0A6S7LAY9</accession>
<protein>
    <submittedName>
        <fullName evidence="2">Sushi, von Willebrand factor type A, EGF and pentraxin domain-containing 1 isoform X4</fullName>
    </submittedName>
</protein>
<dbReference type="Proteomes" id="UP001152795">
    <property type="component" value="Unassembled WGS sequence"/>
</dbReference>
<keyword evidence="3" id="KW-1185">Reference proteome</keyword>
<name>A0A6S7LAY9_PARCT</name>
<sequence>MDSFGKVVCICADGFKGKRCKIAVTNCNTKPCNEGKCKVDDGKVKCSCGKKYMGEYCEIKVFILERKTSVFYN</sequence>
<dbReference type="OrthoDB" id="418245at2759"/>
<proteinExistence type="predicted"/>
<dbReference type="PROSITE" id="PS01186">
    <property type="entry name" value="EGF_2"/>
    <property type="match status" value="1"/>
</dbReference>
<comment type="caution">
    <text evidence="2">The sequence shown here is derived from an EMBL/GenBank/DDBJ whole genome shotgun (WGS) entry which is preliminary data.</text>
</comment>
<dbReference type="InterPro" id="IPR000742">
    <property type="entry name" value="EGF"/>
</dbReference>
<feature type="disulfide bond" evidence="1">
    <location>
        <begin position="11"/>
        <end position="20"/>
    </location>
</feature>
<dbReference type="PROSITE" id="PS50026">
    <property type="entry name" value="EGF_3"/>
    <property type="match status" value="1"/>
</dbReference>
<gene>
    <name evidence="2" type="ORF">PACLA_8A037997</name>
</gene>
<evidence type="ECO:0000313" key="3">
    <source>
        <dbReference type="Proteomes" id="UP001152795"/>
    </source>
</evidence>
<evidence type="ECO:0000256" key="1">
    <source>
        <dbReference type="PROSITE-ProRule" id="PRU00076"/>
    </source>
</evidence>
<reference evidence="2" key="1">
    <citation type="submission" date="2020-04" db="EMBL/GenBank/DDBJ databases">
        <authorList>
            <person name="Alioto T."/>
            <person name="Alioto T."/>
            <person name="Gomez Garrido J."/>
        </authorList>
    </citation>
    <scope>NUCLEOTIDE SEQUENCE</scope>
    <source>
        <strain evidence="2">A484AB</strain>
    </source>
</reference>
<organism evidence="2 3">
    <name type="scientific">Paramuricea clavata</name>
    <name type="common">Red gorgonian</name>
    <name type="synonym">Violescent sea-whip</name>
    <dbReference type="NCBI Taxonomy" id="317549"/>
    <lineage>
        <taxon>Eukaryota</taxon>
        <taxon>Metazoa</taxon>
        <taxon>Cnidaria</taxon>
        <taxon>Anthozoa</taxon>
        <taxon>Octocorallia</taxon>
        <taxon>Malacalcyonacea</taxon>
        <taxon>Plexauridae</taxon>
        <taxon>Paramuricea</taxon>
    </lineage>
</organism>
<keyword evidence="1" id="KW-1015">Disulfide bond</keyword>
<evidence type="ECO:0000313" key="2">
    <source>
        <dbReference type="EMBL" id="CAB4029679.1"/>
    </source>
</evidence>
<dbReference type="PROSITE" id="PS00022">
    <property type="entry name" value="EGF_1"/>
    <property type="match status" value="2"/>
</dbReference>
<keyword evidence="1" id="KW-0245">EGF-like domain</keyword>
<comment type="caution">
    <text evidence="1">Lacks conserved residue(s) required for the propagation of feature annotation.</text>
</comment>
<dbReference type="Gene3D" id="2.10.25.10">
    <property type="entry name" value="Laminin"/>
    <property type="match status" value="1"/>
</dbReference>
<dbReference type="EMBL" id="CACRXK020016336">
    <property type="protein sequence ID" value="CAB4029679.1"/>
    <property type="molecule type" value="Genomic_DNA"/>
</dbReference>
<dbReference type="SUPFAM" id="SSF57196">
    <property type="entry name" value="EGF/Laminin"/>
    <property type="match status" value="1"/>
</dbReference>
<dbReference type="AlphaFoldDB" id="A0A6S7LAY9"/>